<feature type="domain" description="D-isomer specific 2-hydroxyacid dehydrogenase NAD-binding" evidence="4">
    <location>
        <begin position="136"/>
        <end position="334"/>
    </location>
</feature>
<dbReference type="InterPro" id="IPR036291">
    <property type="entry name" value="NAD(P)-bd_dom_sf"/>
</dbReference>
<dbReference type="GO" id="GO:0016618">
    <property type="term" value="F:hydroxypyruvate reductase [NAD(P)H] activity"/>
    <property type="evidence" value="ECO:0007669"/>
    <property type="project" value="TreeGrafter"/>
</dbReference>
<dbReference type="Pfam" id="PF00389">
    <property type="entry name" value="2-Hacid_dh"/>
    <property type="match status" value="1"/>
</dbReference>
<dbReference type="InterPro" id="IPR050223">
    <property type="entry name" value="D-isomer_2-hydroxyacid_DH"/>
</dbReference>
<dbReference type="Pfam" id="PF02826">
    <property type="entry name" value="2-Hacid_dh_C"/>
    <property type="match status" value="1"/>
</dbReference>
<dbReference type="Proteomes" id="UP000245609">
    <property type="component" value="Unassembled WGS sequence"/>
</dbReference>
<dbReference type="EMBL" id="MBFS01001534">
    <property type="protein sequence ID" value="PVV00891.1"/>
    <property type="molecule type" value="Genomic_DNA"/>
</dbReference>
<protein>
    <recommendedName>
        <fullName evidence="7">Glyoxylate reductase</fullName>
    </recommendedName>
</protein>
<evidence type="ECO:0000256" key="2">
    <source>
        <dbReference type="RuleBase" id="RU003719"/>
    </source>
</evidence>
<dbReference type="FunFam" id="3.40.50.720:FF:000026">
    <property type="entry name" value="Glyoxylate/hydroxypyruvate reductase B"/>
    <property type="match status" value="1"/>
</dbReference>
<dbReference type="InterPro" id="IPR006140">
    <property type="entry name" value="D-isomer_DH_NAD-bd"/>
</dbReference>
<proteinExistence type="inferred from homology"/>
<comment type="similarity">
    <text evidence="2">Belongs to the D-isomer specific 2-hydroxyacid dehydrogenase family.</text>
</comment>
<evidence type="ECO:0000259" key="3">
    <source>
        <dbReference type="Pfam" id="PF00389"/>
    </source>
</evidence>
<evidence type="ECO:0000313" key="5">
    <source>
        <dbReference type="EMBL" id="PVV00891.1"/>
    </source>
</evidence>
<dbReference type="PANTHER" id="PTHR10996">
    <property type="entry name" value="2-HYDROXYACID DEHYDROGENASE-RELATED"/>
    <property type="match status" value="1"/>
</dbReference>
<dbReference type="PROSITE" id="PS00671">
    <property type="entry name" value="D_2_HYDROXYACID_DH_3"/>
    <property type="match status" value="1"/>
</dbReference>
<dbReference type="InterPro" id="IPR029753">
    <property type="entry name" value="D-isomer_DH_CS"/>
</dbReference>
<keyword evidence="1 2" id="KW-0560">Oxidoreductase</keyword>
<dbReference type="STRING" id="133381.A0A2T9Z8G1"/>
<dbReference type="PANTHER" id="PTHR10996:SF277">
    <property type="entry name" value="GLYOXYLATE REDUCTASE_HYDROXYPYRUVATE REDUCTASE"/>
    <property type="match status" value="1"/>
</dbReference>
<evidence type="ECO:0000313" key="6">
    <source>
        <dbReference type="Proteomes" id="UP000245609"/>
    </source>
</evidence>
<reference evidence="5 6" key="1">
    <citation type="journal article" date="2018" name="MBio">
        <title>Comparative Genomics Reveals the Core Gene Toolbox for the Fungus-Insect Symbiosis.</title>
        <authorList>
            <person name="Wang Y."/>
            <person name="Stata M."/>
            <person name="Wang W."/>
            <person name="Stajich J.E."/>
            <person name="White M.M."/>
            <person name="Moncalvo J.M."/>
        </authorList>
    </citation>
    <scope>NUCLEOTIDE SEQUENCE [LARGE SCALE GENOMIC DNA]</scope>
    <source>
        <strain evidence="5 6">SC-DP-2</strain>
    </source>
</reference>
<name>A0A2T9Z8G1_9FUNG</name>
<keyword evidence="6" id="KW-1185">Reference proteome</keyword>
<dbReference type="OrthoDB" id="9991913at2759"/>
<evidence type="ECO:0008006" key="7">
    <source>
        <dbReference type="Google" id="ProtNLM"/>
    </source>
</evidence>
<evidence type="ECO:0000259" key="4">
    <source>
        <dbReference type="Pfam" id="PF02826"/>
    </source>
</evidence>
<feature type="domain" description="D-isomer specific 2-hydroxyacid dehydrogenase catalytic" evidence="3">
    <location>
        <begin position="33"/>
        <end position="363"/>
    </location>
</feature>
<dbReference type="GO" id="GO:0051287">
    <property type="term" value="F:NAD binding"/>
    <property type="evidence" value="ECO:0007669"/>
    <property type="project" value="InterPro"/>
</dbReference>
<dbReference type="GO" id="GO:0030267">
    <property type="term" value="F:glyoxylate reductase (NADPH) activity"/>
    <property type="evidence" value="ECO:0007669"/>
    <property type="project" value="TreeGrafter"/>
</dbReference>
<sequence length="365" mass="39174">MSISKRLQNLVKTFSSNGSGTLVVTATLPPRTQALIKSLESSTSGKFKLIQWRNEQRPTRNELLNLVQGASGVLCMLTDKIDGELIRAAGPQLKVVSTMSVGYDHINTKVLHENNILIGNTPGVLTNATSDIAALLLLGAARRAKEGVDAVENSKWGVWNPNWLLGVEFSGKTLGIVGLGGIGAATAARLIPFGFSKILYSGSRQHKEKEALLADIHRSVSNFNTSQGLSTDCFECKFVSTDLLIKESDVVILCCALNENTRMLINKSNINDFKQGGILINPARGPIVDPEALLHGLESNRLFAAGLDVTDPEPIKADDPLVSHPRCFIMPHLGSATVETREAMSDLALENLLAGVLGDKLTASV</sequence>
<dbReference type="SUPFAM" id="SSF52283">
    <property type="entry name" value="Formate/glycerate dehydrogenase catalytic domain-like"/>
    <property type="match status" value="1"/>
</dbReference>
<dbReference type="GO" id="GO:0005829">
    <property type="term" value="C:cytosol"/>
    <property type="evidence" value="ECO:0007669"/>
    <property type="project" value="TreeGrafter"/>
</dbReference>
<gene>
    <name evidence="5" type="ORF">BB560_004709</name>
</gene>
<organism evidence="5 6">
    <name type="scientific">Smittium megazygosporum</name>
    <dbReference type="NCBI Taxonomy" id="133381"/>
    <lineage>
        <taxon>Eukaryota</taxon>
        <taxon>Fungi</taxon>
        <taxon>Fungi incertae sedis</taxon>
        <taxon>Zoopagomycota</taxon>
        <taxon>Kickxellomycotina</taxon>
        <taxon>Harpellomycetes</taxon>
        <taxon>Harpellales</taxon>
        <taxon>Legeriomycetaceae</taxon>
        <taxon>Smittium</taxon>
    </lineage>
</organism>
<dbReference type="AlphaFoldDB" id="A0A2T9Z8G1"/>
<evidence type="ECO:0000256" key="1">
    <source>
        <dbReference type="ARBA" id="ARBA00023002"/>
    </source>
</evidence>
<dbReference type="SUPFAM" id="SSF51735">
    <property type="entry name" value="NAD(P)-binding Rossmann-fold domains"/>
    <property type="match status" value="1"/>
</dbReference>
<dbReference type="Gene3D" id="3.40.50.720">
    <property type="entry name" value="NAD(P)-binding Rossmann-like Domain"/>
    <property type="match status" value="2"/>
</dbReference>
<comment type="caution">
    <text evidence="5">The sequence shown here is derived from an EMBL/GenBank/DDBJ whole genome shotgun (WGS) entry which is preliminary data.</text>
</comment>
<accession>A0A2T9Z8G1</accession>
<dbReference type="InterPro" id="IPR006139">
    <property type="entry name" value="D-isomer_2_OHA_DH_cat_dom"/>
</dbReference>